<keyword evidence="3" id="KW-1185">Reference proteome</keyword>
<organism evidence="2 3">
    <name type="scientific">Persicitalea jodogahamensis</name>
    <dbReference type="NCBI Taxonomy" id="402147"/>
    <lineage>
        <taxon>Bacteria</taxon>
        <taxon>Pseudomonadati</taxon>
        <taxon>Bacteroidota</taxon>
        <taxon>Cytophagia</taxon>
        <taxon>Cytophagales</taxon>
        <taxon>Spirosomataceae</taxon>
        <taxon>Persicitalea</taxon>
    </lineage>
</organism>
<gene>
    <name evidence="2" type="ORF">GCM10007390_40120</name>
</gene>
<proteinExistence type="predicted"/>
<dbReference type="AlphaFoldDB" id="A0A8J3D6F4"/>
<feature type="transmembrane region" description="Helical" evidence="1">
    <location>
        <begin position="25"/>
        <end position="51"/>
    </location>
</feature>
<evidence type="ECO:0000256" key="1">
    <source>
        <dbReference type="SAM" id="Phobius"/>
    </source>
</evidence>
<feature type="transmembrane region" description="Helical" evidence="1">
    <location>
        <begin position="63"/>
        <end position="83"/>
    </location>
</feature>
<keyword evidence="1" id="KW-0812">Transmembrane</keyword>
<protein>
    <submittedName>
        <fullName evidence="2">Uncharacterized protein</fullName>
    </submittedName>
</protein>
<sequence length="227" mass="25127">MGVAVPAQLGDTIGRITSLKAKSRLRALGAALVSNGIQFYVSIAGGSIAWFWTGSSLGFSKKLSWSISALLITILIGGILLGLSRQRLLNWKSERLWIVKLKKNLAVVKHYSGKDLTIAFSVGFIRYLVFVTQFTMAFILFEIPVSTLDTISSVGLIYLVKTLLPAINAIGDLGIREFTALYVFAPYHVSSEKVMAATFLIWLLNILAPLLVGVYFIWKYKWSVRYA</sequence>
<feature type="transmembrane region" description="Helical" evidence="1">
    <location>
        <begin position="194"/>
        <end position="218"/>
    </location>
</feature>
<dbReference type="EMBL" id="BMXF01000004">
    <property type="protein sequence ID" value="GHB81305.1"/>
    <property type="molecule type" value="Genomic_DNA"/>
</dbReference>
<comment type="caution">
    <text evidence="2">The sequence shown here is derived from an EMBL/GenBank/DDBJ whole genome shotgun (WGS) entry which is preliminary data.</text>
</comment>
<feature type="transmembrane region" description="Helical" evidence="1">
    <location>
        <begin position="118"/>
        <end position="141"/>
    </location>
</feature>
<reference evidence="2 3" key="1">
    <citation type="journal article" date="2014" name="Int. J. Syst. Evol. Microbiol.">
        <title>Complete genome sequence of Corynebacterium casei LMG S-19264T (=DSM 44701T), isolated from a smear-ripened cheese.</title>
        <authorList>
            <consortium name="US DOE Joint Genome Institute (JGI-PGF)"/>
            <person name="Walter F."/>
            <person name="Albersmeier A."/>
            <person name="Kalinowski J."/>
            <person name="Ruckert C."/>
        </authorList>
    </citation>
    <scope>NUCLEOTIDE SEQUENCE [LARGE SCALE GENOMIC DNA]</scope>
    <source>
        <strain evidence="2 3">KCTC 12866</strain>
    </source>
</reference>
<evidence type="ECO:0000313" key="2">
    <source>
        <dbReference type="EMBL" id="GHB81305.1"/>
    </source>
</evidence>
<keyword evidence="1" id="KW-0472">Membrane</keyword>
<keyword evidence="1" id="KW-1133">Transmembrane helix</keyword>
<evidence type="ECO:0000313" key="3">
    <source>
        <dbReference type="Proteomes" id="UP000598271"/>
    </source>
</evidence>
<dbReference type="Proteomes" id="UP000598271">
    <property type="component" value="Unassembled WGS sequence"/>
</dbReference>
<name>A0A8J3D6F4_9BACT</name>
<accession>A0A8J3D6F4</accession>